<dbReference type="Gene3D" id="1.10.510.10">
    <property type="entry name" value="Transferase(Phosphotransferase) domain 1"/>
    <property type="match status" value="1"/>
</dbReference>
<dbReference type="PANTHER" id="PTHR44167:SF24">
    <property type="entry name" value="SERINE_THREONINE-PROTEIN KINASE CHK2"/>
    <property type="match status" value="1"/>
</dbReference>
<feature type="domain" description="Protein kinase" evidence="1">
    <location>
        <begin position="1"/>
        <end position="257"/>
    </location>
</feature>
<proteinExistence type="predicted"/>
<dbReference type="OrthoDB" id="1021445at2759"/>
<dbReference type="eggNOG" id="KOG0032">
    <property type="taxonomic scope" value="Eukaryota"/>
</dbReference>
<gene>
    <name evidence="2" type="ORF">COCSUDRAFT_42801</name>
</gene>
<dbReference type="GO" id="GO:0005524">
    <property type="term" value="F:ATP binding"/>
    <property type="evidence" value="ECO:0007669"/>
    <property type="project" value="InterPro"/>
</dbReference>
<dbReference type="InterPro" id="IPR011009">
    <property type="entry name" value="Kinase-like_dom_sf"/>
</dbReference>
<dbReference type="RefSeq" id="XP_005646282.1">
    <property type="nucleotide sequence ID" value="XM_005646225.1"/>
</dbReference>
<dbReference type="PROSITE" id="PS50011">
    <property type="entry name" value="PROTEIN_KINASE_DOM"/>
    <property type="match status" value="1"/>
</dbReference>
<dbReference type="Proteomes" id="UP000007264">
    <property type="component" value="Unassembled WGS sequence"/>
</dbReference>
<dbReference type="STRING" id="574566.I0YTL9"/>
<dbReference type="KEGG" id="csl:COCSUDRAFT_42801"/>
<reference evidence="2 3" key="1">
    <citation type="journal article" date="2012" name="Genome Biol.">
        <title>The genome of the polar eukaryotic microalga coccomyxa subellipsoidea reveals traits of cold adaptation.</title>
        <authorList>
            <person name="Blanc G."/>
            <person name="Agarkova I."/>
            <person name="Grimwood J."/>
            <person name="Kuo A."/>
            <person name="Brueggeman A."/>
            <person name="Dunigan D."/>
            <person name="Gurnon J."/>
            <person name="Ladunga I."/>
            <person name="Lindquist E."/>
            <person name="Lucas S."/>
            <person name="Pangilinan J."/>
            <person name="Proschold T."/>
            <person name="Salamov A."/>
            <person name="Schmutz J."/>
            <person name="Weeks D."/>
            <person name="Yamada T."/>
            <person name="Claverie J.M."/>
            <person name="Grigoriev I."/>
            <person name="Van Etten J."/>
            <person name="Lomsadze A."/>
            <person name="Borodovsky M."/>
        </authorList>
    </citation>
    <scope>NUCLEOTIDE SEQUENCE [LARGE SCALE GENOMIC DNA]</scope>
    <source>
        <strain evidence="2 3">C-169</strain>
    </source>
</reference>
<dbReference type="AlphaFoldDB" id="I0YTL9"/>
<evidence type="ECO:0000313" key="2">
    <source>
        <dbReference type="EMBL" id="EIE21738.1"/>
    </source>
</evidence>
<evidence type="ECO:0000313" key="3">
    <source>
        <dbReference type="Proteomes" id="UP000007264"/>
    </source>
</evidence>
<dbReference type="SUPFAM" id="SSF56112">
    <property type="entry name" value="Protein kinase-like (PK-like)"/>
    <property type="match status" value="1"/>
</dbReference>
<organism evidence="2 3">
    <name type="scientific">Coccomyxa subellipsoidea (strain C-169)</name>
    <name type="common">Green microalga</name>
    <dbReference type="NCBI Taxonomy" id="574566"/>
    <lineage>
        <taxon>Eukaryota</taxon>
        <taxon>Viridiplantae</taxon>
        <taxon>Chlorophyta</taxon>
        <taxon>core chlorophytes</taxon>
        <taxon>Trebouxiophyceae</taxon>
        <taxon>Trebouxiophyceae incertae sedis</taxon>
        <taxon>Coccomyxaceae</taxon>
        <taxon>Coccomyxa</taxon>
        <taxon>Coccomyxa subellipsoidea</taxon>
    </lineage>
</organism>
<dbReference type="GeneID" id="17039717"/>
<comment type="caution">
    <text evidence="2">The sequence shown here is derived from an EMBL/GenBank/DDBJ whole genome shotgun (WGS) entry which is preliminary data.</text>
</comment>
<name>I0YTL9_COCSC</name>
<dbReference type="InterPro" id="IPR000719">
    <property type="entry name" value="Prot_kinase_dom"/>
</dbReference>
<dbReference type="Pfam" id="PF00069">
    <property type="entry name" value="Pkinase"/>
    <property type="match status" value="1"/>
</dbReference>
<keyword evidence="3" id="KW-1185">Reference proteome</keyword>
<sequence>MLQWQRGLPGGLQLAEETLLCFTDAKHCKWAVIVMSFEEGHTVEDMVDVLRQNRGDDLLEIFACDVAYPTMQALADLHEAGLAHCDWKPANLVLHRQPGGNVLCKPIDFGFARICRGEPQYYYRGTETFLSPELLENRWQLLLKQKISTAVNPHSADVYANGVMLTILLRSALRQELFAQFLFEPPPWYEGLLERQRVDAHLAGYRRALQYRYEKWSPLAFLSNFRLPADCQDFLMHQLVPQSERATAAELISHPFLKRMAARRRSMQKKAENGVREVACNWLDASGPAAAPVQEAMYCREGVSVQEMGRVALPA</sequence>
<protein>
    <submittedName>
        <fullName evidence="2">Kinase-like protein</fullName>
    </submittedName>
</protein>
<accession>I0YTL9</accession>
<dbReference type="SMART" id="SM00220">
    <property type="entry name" value="S_TKc"/>
    <property type="match status" value="1"/>
</dbReference>
<dbReference type="EMBL" id="AGSI01000011">
    <property type="protein sequence ID" value="EIE21738.1"/>
    <property type="molecule type" value="Genomic_DNA"/>
</dbReference>
<dbReference type="PANTHER" id="PTHR44167">
    <property type="entry name" value="OVARIAN-SPECIFIC SERINE/THREONINE-PROTEIN KINASE LOK-RELATED"/>
    <property type="match status" value="1"/>
</dbReference>
<evidence type="ECO:0000259" key="1">
    <source>
        <dbReference type="PROSITE" id="PS50011"/>
    </source>
</evidence>
<dbReference type="GO" id="GO:0004672">
    <property type="term" value="F:protein kinase activity"/>
    <property type="evidence" value="ECO:0007669"/>
    <property type="project" value="InterPro"/>
</dbReference>